<keyword evidence="5" id="KW-1185">Reference proteome</keyword>
<dbReference type="InterPro" id="IPR001753">
    <property type="entry name" value="Enoyl-CoA_hydra/iso"/>
</dbReference>
<dbReference type="Gene3D" id="3.90.226.10">
    <property type="entry name" value="2-enoyl-CoA Hydratase, Chain A, domain 1"/>
    <property type="match status" value="1"/>
</dbReference>
<dbReference type="EMBL" id="MRZV01000124">
    <property type="protein sequence ID" value="PIK58037.1"/>
    <property type="molecule type" value="Genomic_DNA"/>
</dbReference>
<accession>A0A2G8LCT5</accession>
<dbReference type="Proteomes" id="UP000230750">
    <property type="component" value="Unassembled WGS sequence"/>
</dbReference>
<dbReference type="PANTHER" id="PTHR43684:SF1">
    <property type="entry name" value="ENOYL-COA DELTA ISOMERASE 2"/>
    <property type="match status" value="1"/>
</dbReference>
<comment type="subcellular location">
    <subcellularLocation>
        <location evidence="1">Peroxisome</location>
    </subcellularLocation>
</comment>
<dbReference type="InterPro" id="IPR029045">
    <property type="entry name" value="ClpP/crotonase-like_dom_sf"/>
</dbReference>
<dbReference type="OrthoDB" id="409763at2759"/>
<protein>
    <submittedName>
        <fullName evidence="4">Uncharacterized protein</fullName>
    </submittedName>
</protein>
<evidence type="ECO:0000313" key="4">
    <source>
        <dbReference type="EMBL" id="PIK58037.1"/>
    </source>
</evidence>
<keyword evidence="3" id="KW-0413">Isomerase</keyword>
<dbReference type="STRING" id="307972.A0A2G8LCT5"/>
<evidence type="ECO:0000256" key="1">
    <source>
        <dbReference type="ARBA" id="ARBA00004275"/>
    </source>
</evidence>
<dbReference type="InterPro" id="IPR014748">
    <property type="entry name" value="Enoyl-CoA_hydra_C"/>
</dbReference>
<dbReference type="SUPFAM" id="SSF52096">
    <property type="entry name" value="ClpP/crotonase"/>
    <property type="match status" value="1"/>
</dbReference>
<dbReference type="AlphaFoldDB" id="A0A2G8LCT5"/>
<comment type="caution">
    <text evidence="4">The sequence shown here is derived from an EMBL/GenBank/DDBJ whole genome shotgun (WGS) entry which is preliminary data.</text>
</comment>
<dbReference type="GO" id="GO:0005777">
    <property type="term" value="C:peroxisome"/>
    <property type="evidence" value="ECO:0007669"/>
    <property type="project" value="UniProtKB-SubCell"/>
</dbReference>
<organism evidence="4 5">
    <name type="scientific">Stichopus japonicus</name>
    <name type="common">Sea cucumber</name>
    <dbReference type="NCBI Taxonomy" id="307972"/>
    <lineage>
        <taxon>Eukaryota</taxon>
        <taxon>Metazoa</taxon>
        <taxon>Echinodermata</taxon>
        <taxon>Eleutherozoa</taxon>
        <taxon>Echinozoa</taxon>
        <taxon>Holothuroidea</taxon>
        <taxon>Aspidochirotacea</taxon>
        <taxon>Aspidochirotida</taxon>
        <taxon>Stichopodidae</taxon>
        <taxon>Apostichopus</taxon>
    </lineage>
</organism>
<evidence type="ECO:0000256" key="3">
    <source>
        <dbReference type="ARBA" id="ARBA00023235"/>
    </source>
</evidence>
<dbReference type="Gene3D" id="1.10.12.10">
    <property type="entry name" value="Lyase 2-enoyl-coa Hydratase, Chain A, domain 2"/>
    <property type="match status" value="1"/>
</dbReference>
<dbReference type="Pfam" id="PF00378">
    <property type="entry name" value="ECH_1"/>
    <property type="match status" value="1"/>
</dbReference>
<evidence type="ECO:0000256" key="2">
    <source>
        <dbReference type="ARBA" id="ARBA00023140"/>
    </source>
</evidence>
<keyword evidence="2" id="KW-0576">Peroxisome</keyword>
<dbReference type="InterPro" id="IPR051053">
    <property type="entry name" value="ECH/Chromodomain_protein"/>
</dbReference>
<proteinExistence type="predicted"/>
<name>A0A2G8LCT5_STIJA</name>
<evidence type="ECO:0000313" key="5">
    <source>
        <dbReference type="Proteomes" id="UP000230750"/>
    </source>
</evidence>
<dbReference type="PANTHER" id="PTHR43684">
    <property type="match status" value="1"/>
</dbReference>
<gene>
    <name evidence="4" type="ORF">BSL78_05016</name>
</gene>
<sequence length="216" mass="24294">MASPQYQYILYEVKNKLAKITLNRPRKKNAIKLDMMAEITDALNQASKDDNVVVCLLTGAGDFYCSGNDLTNFQDQQDRGGKVLFVFHRFPKQLIAAVNGPAVGIAVTTLGLVDVVYASDKATLRIYTYRTVCRGLFILHLLQDHGSILGIIDRRVNEYAKLPPKTLMAAKKLCRDVDRARLHQAVTSELKTLNVLWVSEECMQGVMNFLMRKSKL</sequence>
<dbReference type="GO" id="GO:0004165">
    <property type="term" value="F:delta(3)-delta(2)-enoyl-CoA isomerase activity"/>
    <property type="evidence" value="ECO:0007669"/>
    <property type="project" value="UniProtKB-ARBA"/>
</dbReference>
<reference evidence="4 5" key="1">
    <citation type="journal article" date="2017" name="PLoS Biol.">
        <title>The sea cucumber genome provides insights into morphological evolution and visceral regeneration.</title>
        <authorList>
            <person name="Zhang X."/>
            <person name="Sun L."/>
            <person name="Yuan J."/>
            <person name="Sun Y."/>
            <person name="Gao Y."/>
            <person name="Zhang L."/>
            <person name="Li S."/>
            <person name="Dai H."/>
            <person name="Hamel J.F."/>
            <person name="Liu C."/>
            <person name="Yu Y."/>
            <person name="Liu S."/>
            <person name="Lin W."/>
            <person name="Guo K."/>
            <person name="Jin S."/>
            <person name="Xu P."/>
            <person name="Storey K.B."/>
            <person name="Huan P."/>
            <person name="Zhang T."/>
            <person name="Zhou Y."/>
            <person name="Zhang J."/>
            <person name="Lin C."/>
            <person name="Li X."/>
            <person name="Xing L."/>
            <person name="Huo D."/>
            <person name="Sun M."/>
            <person name="Wang L."/>
            <person name="Mercier A."/>
            <person name="Li F."/>
            <person name="Yang H."/>
            <person name="Xiang J."/>
        </authorList>
    </citation>
    <scope>NUCLEOTIDE SEQUENCE [LARGE SCALE GENOMIC DNA]</scope>
    <source>
        <strain evidence="4">Shaxun</strain>
        <tissue evidence="4">Muscle</tissue>
    </source>
</reference>
<dbReference type="CDD" id="cd06558">
    <property type="entry name" value="crotonase-like"/>
    <property type="match status" value="1"/>
</dbReference>